<dbReference type="Pfam" id="PF07727">
    <property type="entry name" value="RVT_2"/>
    <property type="match status" value="1"/>
</dbReference>
<evidence type="ECO:0000259" key="2">
    <source>
        <dbReference type="Pfam" id="PF07727"/>
    </source>
</evidence>
<dbReference type="PANTHER" id="PTHR11439">
    <property type="entry name" value="GAG-POL-RELATED RETROTRANSPOSON"/>
    <property type="match status" value="1"/>
</dbReference>
<sequence>MQSMDCIRANGNGMTSWIRGCRDVGGEDALRNLYSGDGVVAILLVYVDDLIRATNNESWKVVFFEDLNGKYGIKDQGRLREYLGIQVDWTEEGVFLHQTKYAKDVLKRFGYGDAYGCRSPTDPTTKMSACTAAEDVKAIGIEYIAVNGSLMYVATSTRPDLAYPVGYLSRFVGNPTVQHGGALKCVLRYVVATTDHGIYFKKPRGDQLEKLRSITVDGYCDSDSGNRPDNRKSVTGYVMMVASGPVAWTARRQSVVAQSTAEAEYVASCEACMEGKSLINILTELLPAVGTNFTLGVDNQAALALASNPTYSRKTRHIDLQFHYVREQVKEKAVKIWKVNGEVNPADSLTKPLGFPRLAKLKALVGMKPDLQPTPREQRRSQYQATKQQRDDDHAEAAHSQFRGALRASSEGGC</sequence>
<gene>
    <name evidence="3" type="ORF">PR001_g12103</name>
    <name evidence="4" type="ORF">PR003_g10800</name>
</gene>
<dbReference type="EMBL" id="QXFV01000772">
    <property type="protein sequence ID" value="KAE9026857.1"/>
    <property type="molecule type" value="Genomic_DNA"/>
</dbReference>
<dbReference type="Proteomes" id="UP000429607">
    <property type="component" value="Unassembled WGS sequence"/>
</dbReference>
<feature type="compositionally biased region" description="Basic and acidic residues" evidence="1">
    <location>
        <begin position="388"/>
        <end position="397"/>
    </location>
</feature>
<dbReference type="Proteomes" id="UP000434957">
    <property type="component" value="Unassembled WGS sequence"/>
</dbReference>
<dbReference type="InterPro" id="IPR013103">
    <property type="entry name" value="RVT_2"/>
</dbReference>
<evidence type="ECO:0000313" key="5">
    <source>
        <dbReference type="Proteomes" id="UP000429607"/>
    </source>
</evidence>
<comment type="caution">
    <text evidence="3">The sequence shown here is derived from an EMBL/GenBank/DDBJ whole genome shotgun (WGS) entry which is preliminary data.</text>
</comment>
<dbReference type="EMBL" id="QXFT01000601">
    <property type="protein sequence ID" value="KAE9339854.1"/>
    <property type="molecule type" value="Genomic_DNA"/>
</dbReference>
<protein>
    <recommendedName>
        <fullName evidence="2">Reverse transcriptase Ty1/copia-type domain-containing protein</fullName>
    </recommendedName>
</protein>
<accession>A0A6A3M8D9</accession>
<evidence type="ECO:0000256" key="1">
    <source>
        <dbReference type="SAM" id="MobiDB-lite"/>
    </source>
</evidence>
<dbReference type="CDD" id="cd09272">
    <property type="entry name" value="RNase_HI_RT_Ty1"/>
    <property type="match status" value="1"/>
</dbReference>
<dbReference type="AlphaFoldDB" id="A0A6A3M8D9"/>
<feature type="region of interest" description="Disordered" evidence="1">
    <location>
        <begin position="368"/>
        <end position="414"/>
    </location>
</feature>
<evidence type="ECO:0000313" key="6">
    <source>
        <dbReference type="Proteomes" id="UP000434957"/>
    </source>
</evidence>
<feature type="domain" description="Reverse transcriptase Ty1/copia-type" evidence="2">
    <location>
        <begin position="35"/>
        <end position="121"/>
    </location>
</feature>
<organism evidence="3 5">
    <name type="scientific">Phytophthora rubi</name>
    <dbReference type="NCBI Taxonomy" id="129364"/>
    <lineage>
        <taxon>Eukaryota</taxon>
        <taxon>Sar</taxon>
        <taxon>Stramenopiles</taxon>
        <taxon>Oomycota</taxon>
        <taxon>Peronosporomycetes</taxon>
        <taxon>Peronosporales</taxon>
        <taxon>Peronosporaceae</taxon>
        <taxon>Phytophthora</taxon>
    </lineage>
</organism>
<evidence type="ECO:0000313" key="4">
    <source>
        <dbReference type="EMBL" id="KAE9339854.1"/>
    </source>
</evidence>
<keyword evidence="6" id="KW-1185">Reference proteome</keyword>
<proteinExistence type="predicted"/>
<dbReference type="PANTHER" id="PTHR11439:SF491">
    <property type="entry name" value="INTEGRASE CATALYTIC DOMAIN-CONTAINING PROTEIN"/>
    <property type="match status" value="1"/>
</dbReference>
<evidence type="ECO:0000313" key="3">
    <source>
        <dbReference type="EMBL" id="KAE9026857.1"/>
    </source>
</evidence>
<name>A0A6A3M8D9_9STRA</name>
<reference evidence="3 5" key="1">
    <citation type="submission" date="2018-09" db="EMBL/GenBank/DDBJ databases">
        <title>Genomic investigation of the strawberry pathogen Phytophthora fragariae indicates pathogenicity is determined by transcriptional variation in three key races.</title>
        <authorList>
            <person name="Adams T.M."/>
            <person name="Armitage A.D."/>
            <person name="Sobczyk M.K."/>
            <person name="Bates H.J."/>
            <person name="Dunwell J.M."/>
            <person name="Nellist C.F."/>
            <person name="Harrison R.J."/>
        </authorList>
    </citation>
    <scope>NUCLEOTIDE SEQUENCE [LARGE SCALE GENOMIC DNA]</scope>
    <source>
        <strain evidence="3 5">SCRP249</strain>
        <strain evidence="4 6">SCRP333</strain>
    </source>
</reference>